<accession>A0A5C6AXW2</accession>
<dbReference type="EMBL" id="SJPN01000003">
    <property type="protein sequence ID" value="TWU04297.1"/>
    <property type="molecule type" value="Genomic_DNA"/>
</dbReference>
<dbReference type="PROSITE" id="PS50206">
    <property type="entry name" value="RHODANESE_3"/>
    <property type="match status" value="1"/>
</dbReference>
<dbReference type="Pfam" id="PF00581">
    <property type="entry name" value="Rhodanese"/>
    <property type="match status" value="1"/>
</dbReference>
<dbReference type="InterPro" id="IPR050229">
    <property type="entry name" value="GlpE_sulfurtransferase"/>
</dbReference>
<evidence type="ECO:0000313" key="3">
    <source>
        <dbReference type="Proteomes" id="UP000320176"/>
    </source>
</evidence>
<evidence type="ECO:0000259" key="1">
    <source>
        <dbReference type="PROSITE" id="PS50206"/>
    </source>
</evidence>
<proteinExistence type="predicted"/>
<evidence type="ECO:0000313" key="2">
    <source>
        <dbReference type="EMBL" id="TWU04297.1"/>
    </source>
</evidence>
<organism evidence="2 3">
    <name type="scientific">Stieleria varia</name>
    <dbReference type="NCBI Taxonomy" id="2528005"/>
    <lineage>
        <taxon>Bacteria</taxon>
        <taxon>Pseudomonadati</taxon>
        <taxon>Planctomycetota</taxon>
        <taxon>Planctomycetia</taxon>
        <taxon>Pirellulales</taxon>
        <taxon>Pirellulaceae</taxon>
        <taxon>Stieleria</taxon>
    </lineage>
</organism>
<dbReference type="SMART" id="SM00450">
    <property type="entry name" value="RHOD"/>
    <property type="match status" value="1"/>
</dbReference>
<gene>
    <name evidence="2" type="primary">moeZ_2</name>
    <name evidence="2" type="ORF">Pla52n_23360</name>
</gene>
<protein>
    <submittedName>
        <fullName evidence="2">Putative adenylyltransferase/sulfurtransferase MoeZ</fullName>
    </submittedName>
</protein>
<dbReference type="PANTHER" id="PTHR43031:SF17">
    <property type="entry name" value="SULFURTRANSFERASE YTWF-RELATED"/>
    <property type="match status" value="1"/>
</dbReference>
<comment type="caution">
    <text evidence="2">The sequence shown here is derived from an EMBL/GenBank/DDBJ whole genome shotgun (WGS) entry which is preliminary data.</text>
</comment>
<dbReference type="Gene3D" id="3.40.250.10">
    <property type="entry name" value="Rhodanese-like domain"/>
    <property type="match status" value="1"/>
</dbReference>
<feature type="domain" description="Rhodanese" evidence="1">
    <location>
        <begin position="72"/>
        <end position="162"/>
    </location>
</feature>
<dbReference type="GO" id="GO:0016779">
    <property type="term" value="F:nucleotidyltransferase activity"/>
    <property type="evidence" value="ECO:0007669"/>
    <property type="project" value="UniProtKB-KW"/>
</dbReference>
<sequence>MHAIFARTAAFLSRQCESCAENGFVCCHRANDHRMMDVCHTDDRFLSQPVPTMSDSVPLEIDVRAVAKLRSDGDDFLLLDVRQPDEYETARIDGSMLLPMGELGERIGELEEHKDRHIVVHCHHGGRSLHVTQALRQAGYTNVQNMAGGIDAWSLEIDDSVPRY</sequence>
<dbReference type="AlphaFoldDB" id="A0A5C6AXW2"/>
<dbReference type="InterPro" id="IPR036873">
    <property type="entry name" value="Rhodanese-like_dom_sf"/>
</dbReference>
<reference evidence="2 3" key="1">
    <citation type="submission" date="2019-02" db="EMBL/GenBank/DDBJ databases">
        <title>Deep-cultivation of Planctomycetes and their phenomic and genomic characterization uncovers novel biology.</title>
        <authorList>
            <person name="Wiegand S."/>
            <person name="Jogler M."/>
            <person name="Boedeker C."/>
            <person name="Pinto D."/>
            <person name="Vollmers J."/>
            <person name="Rivas-Marin E."/>
            <person name="Kohn T."/>
            <person name="Peeters S.H."/>
            <person name="Heuer A."/>
            <person name="Rast P."/>
            <person name="Oberbeckmann S."/>
            <person name="Bunk B."/>
            <person name="Jeske O."/>
            <person name="Meyerdierks A."/>
            <person name="Storesund J.E."/>
            <person name="Kallscheuer N."/>
            <person name="Luecker S."/>
            <person name="Lage O.M."/>
            <person name="Pohl T."/>
            <person name="Merkel B.J."/>
            <person name="Hornburger P."/>
            <person name="Mueller R.-W."/>
            <person name="Bruemmer F."/>
            <person name="Labrenz M."/>
            <person name="Spormann A.M."/>
            <person name="Op Den Camp H."/>
            <person name="Overmann J."/>
            <person name="Amann R."/>
            <person name="Jetten M.S.M."/>
            <person name="Mascher T."/>
            <person name="Medema M.H."/>
            <person name="Devos D.P."/>
            <person name="Kaster A.-K."/>
            <person name="Ovreas L."/>
            <person name="Rohde M."/>
            <person name="Galperin M.Y."/>
            <person name="Jogler C."/>
        </authorList>
    </citation>
    <scope>NUCLEOTIDE SEQUENCE [LARGE SCALE GENOMIC DNA]</scope>
    <source>
        <strain evidence="2 3">Pla52n</strain>
    </source>
</reference>
<keyword evidence="2" id="KW-0808">Transferase</keyword>
<dbReference type="Proteomes" id="UP000320176">
    <property type="component" value="Unassembled WGS sequence"/>
</dbReference>
<keyword evidence="3" id="KW-1185">Reference proteome</keyword>
<dbReference type="PANTHER" id="PTHR43031">
    <property type="entry name" value="FAD-DEPENDENT OXIDOREDUCTASE"/>
    <property type="match status" value="1"/>
</dbReference>
<keyword evidence="2" id="KW-0548">Nucleotidyltransferase</keyword>
<dbReference type="SUPFAM" id="SSF52821">
    <property type="entry name" value="Rhodanese/Cell cycle control phosphatase"/>
    <property type="match status" value="1"/>
</dbReference>
<name>A0A5C6AXW2_9BACT</name>
<dbReference type="InterPro" id="IPR001763">
    <property type="entry name" value="Rhodanese-like_dom"/>
</dbReference>